<keyword evidence="1" id="KW-1133">Transmembrane helix</keyword>
<keyword evidence="3" id="KW-1185">Reference proteome</keyword>
<dbReference type="OrthoDB" id="5308060at2759"/>
<reference evidence="2" key="1">
    <citation type="journal article" date="2020" name="Stud. Mycol.">
        <title>101 Dothideomycetes genomes: a test case for predicting lifestyles and emergence of pathogens.</title>
        <authorList>
            <person name="Haridas S."/>
            <person name="Albert R."/>
            <person name="Binder M."/>
            <person name="Bloem J."/>
            <person name="Labutti K."/>
            <person name="Salamov A."/>
            <person name="Andreopoulos B."/>
            <person name="Baker S."/>
            <person name="Barry K."/>
            <person name="Bills G."/>
            <person name="Bluhm B."/>
            <person name="Cannon C."/>
            <person name="Castanera R."/>
            <person name="Culley D."/>
            <person name="Daum C."/>
            <person name="Ezra D."/>
            <person name="Gonzalez J."/>
            <person name="Henrissat B."/>
            <person name="Kuo A."/>
            <person name="Liang C."/>
            <person name="Lipzen A."/>
            <person name="Lutzoni F."/>
            <person name="Magnuson J."/>
            <person name="Mondo S."/>
            <person name="Nolan M."/>
            <person name="Ohm R."/>
            <person name="Pangilinan J."/>
            <person name="Park H.-J."/>
            <person name="Ramirez L."/>
            <person name="Alfaro M."/>
            <person name="Sun H."/>
            <person name="Tritt A."/>
            <person name="Yoshinaga Y."/>
            <person name="Zwiers L.-H."/>
            <person name="Turgeon B."/>
            <person name="Goodwin S."/>
            <person name="Spatafora J."/>
            <person name="Crous P."/>
            <person name="Grigoriev I."/>
        </authorList>
    </citation>
    <scope>NUCLEOTIDE SEQUENCE</scope>
    <source>
        <strain evidence="2">CBS 121739</strain>
    </source>
</reference>
<keyword evidence="1" id="KW-0472">Membrane</keyword>
<evidence type="ECO:0000313" key="3">
    <source>
        <dbReference type="Proteomes" id="UP000799437"/>
    </source>
</evidence>
<dbReference type="Pfam" id="PF08643">
    <property type="entry name" value="DUF1776"/>
    <property type="match status" value="1"/>
</dbReference>
<sequence length="451" mass="49307">MTSDDQHFLQILGGISRDIHTYAEDLADATDRHFEYVAASIREKLSGTGWLPGTARSPPSPPPRILKNASTGYIARLQEWTDKNRALTSAIIAFLGTGAFLIYRQRFGHNKKRRARRASNGARREVVAIAGPAGSPVTKSISLDLERRGFIVYIVVNSTEEEQIVQSEGRVDIKPLNLDIVDPLSSQDAIDHFRNILMSPHQAFAGASPHNLHLAGIIMVPDLIYPSGPVETVSPELWSDALNAKVLNTIATIQAFLPVVYETKARILVLAPGVVSSLRPAFHAVESTVVSAIEGFTASLRAELGTLGIPVCLMKLGTFDFSHIGNKNQLRAMSHNQVRTWPASSKTLYAQNYVAQGASAERTGLFCENGKGSKGSSLRGLHNAVFDALTASKPKRIWRVGRGSVAYDFVGNWIPSGVVGYMLGIRRMPVEAMTTEPRLEDTVQSWEKVEK</sequence>
<dbReference type="Proteomes" id="UP000799437">
    <property type="component" value="Unassembled WGS sequence"/>
</dbReference>
<dbReference type="PANTHER" id="PTHR43313">
    <property type="entry name" value="SHORT-CHAIN DEHYDROGENASE/REDUCTASE FAMILY 9C"/>
    <property type="match status" value="1"/>
</dbReference>
<dbReference type="InterPro" id="IPR013952">
    <property type="entry name" value="DUF1776_fun"/>
</dbReference>
<dbReference type="Gene3D" id="3.40.50.720">
    <property type="entry name" value="NAD(P)-binding Rossmann-like Domain"/>
    <property type="match status" value="1"/>
</dbReference>
<dbReference type="InterPro" id="IPR036291">
    <property type="entry name" value="NAD(P)-bd_dom_sf"/>
</dbReference>
<dbReference type="EMBL" id="ML996581">
    <property type="protein sequence ID" value="KAF2754339.1"/>
    <property type="molecule type" value="Genomic_DNA"/>
</dbReference>
<dbReference type="AlphaFoldDB" id="A0A6A6VWW0"/>
<protein>
    <submittedName>
        <fullName evidence="2">DUF1776-domain-containing protein</fullName>
    </submittedName>
</protein>
<dbReference type="RefSeq" id="XP_033596790.1">
    <property type="nucleotide sequence ID" value="XM_033748520.1"/>
</dbReference>
<dbReference type="PANTHER" id="PTHR43313:SF1">
    <property type="entry name" value="3BETA-HYDROXYSTEROID DEHYDROGENASE DHS-16"/>
    <property type="match status" value="1"/>
</dbReference>
<organism evidence="2 3">
    <name type="scientific">Pseudovirgaria hyperparasitica</name>
    <dbReference type="NCBI Taxonomy" id="470096"/>
    <lineage>
        <taxon>Eukaryota</taxon>
        <taxon>Fungi</taxon>
        <taxon>Dikarya</taxon>
        <taxon>Ascomycota</taxon>
        <taxon>Pezizomycotina</taxon>
        <taxon>Dothideomycetes</taxon>
        <taxon>Dothideomycetes incertae sedis</taxon>
        <taxon>Acrospermales</taxon>
        <taxon>Acrospermaceae</taxon>
        <taxon>Pseudovirgaria</taxon>
    </lineage>
</organism>
<dbReference type="GeneID" id="54489574"/>
<evidence type="ECO:0000256" key="1">
    <source>
        <dbReference type="SAM" id="Phobius"/>
    </source>
</evidence>
<evidence type="ECO:0000313" key="2">
    <source>
        <dbReference type="EMBL" id="KAF2754339.1"/>
    </source>
</evidence>
<feature type="transmembrane region" description="Helical" evidence="1">
    <location>
        <begin position="86"/>
        <end position="103"/>
    </location>
</feature>
<accession>A0A6A6VWW0</accession>
<keyword evidence="1" id="KW-0812">Transmembrane</keyword>
<gene>
    <name evidence="2" type="ORF">EJ05DRAFT_514333</name>
</gene>
<proteinExistence type="predicted"/>
<name>A0A6A6VWW0_9PEZI</name>
<dbReference type="SUPFAM" id="SSF51735">
    <property type="entry name" value="NAD(P)-binding Rossmann-fold domains"/>
    <property type="match status" value="1"/>
</dbReference>